<dbReference type="InterPro" id="IPR036279">
    <property type="entry name" value="5-3_exonuclease_C_sf"/>
</dbReference>
<evidence type="ECO:0000256" key="8">
    <source>
        <dbReference type="ARBA" id="ARBA00022763"/>
    </source>
</evidence>
<reference evidence="19" key="2">
    <citation type="journal article" date="2021" name="PeerJ">
        <title>Extensive microbial diversity within the chicken gut microbiome revealed by metagenomics and culture.</title>
        <authorList>
            <person name="Gilroy R."/>
            <person name="Ravi A."/>
            <person name="Getino M."/>
            <person name="Pursley I."/>
            <person name="Horton D.L."/>
            <person name="Alikhan N.F."/>
            <person name="Baker D."/>
            <person name="Gharbi K."/>
            <person name="Hall N."/>
            <person name="Watson M."/>
            <person name="Adriaenssens E.M."/>
            <person name="Foster-Nyarko E."/>
            <person name="Jarju S."/>
            <person name="Secka A."/>
            <person name="Antonio M."/>
            <person name="Oren A."/>
            <person name="Chaudhuri R.R."/>
            <person name="La Ragione R."/>
            <person name="Hildebrand F."/>
            <person name="Pallen M.J."/>
        </authorList>
    </citation>
    <scope>NUCLEOTIDE SEQUENCE</scope>
    <source>
        <strain evidence="19">ChiHecec2B26-709</strain>
    </source>
</reference>
<evidence type="ECO:0000256" key="7">
    <source>
        <dbReference type="ARBA" id="ARBA00022722"/>
    </source>
</evidence>
<dbReference type="Gene3D" id="3.30.420.10">
    <property type="entry name" value="Ribonuclease H-like superfamily/Ribonuclease H"/>
    <property type="match status" value="1"/>
</dbReference>
<proteinExistence type="inferred from homology"/>
<comment type="catalytic activity">
    <reaction evidence="14 16">
        <text>DNA(n) + a 2'-deoxyribonucleoside 5'-triphosphate = DNA(n+1) + diphosphate</text>
        <dbReference type="Rhea" id="RHEA:22508"/>
        <dbReference type="Rhea" id="RHEA-COMP:17339"/>
        <dbReference type="Rhea" id="RHEA-COMP:17340"/>
        <dbReference type="ChEBI" id="CHEBI:33019"/>
        <dbReference type="ChEBI" id="CHEBI:61560"/>
        <dbReference type="ChEBI" id="CHEBI:173112"/>
        <dbReference type="EC" id="2.7.7.7"/>
    </reaction>
</comment>
<dbReference type="CDD" id="cd06140">
    <property type="entry name" value="DNA_polA_I_Bacillus_like_exo"/>
    <property type="match status" value="1"/>
</dbReference>
<dbReference type="InterPro" id="IPR002562">
    <property type="entry name" value="3'-5'_exonuclease_dom"/>
</dbReference>
<evidence type="ECO:0000256" key="9">
    <source>
        <dbReference type="ARBA" id="ARBA00022801"/>
    </source>
</evidence>
<keyword evidence="8 16" id="KW-0227">DNA damage</keyword>
<keyword evidence="13 16" id="KW-0234">DNA repair</keyword>
<evidence type="ECO:0000259" key="17">
    <source>
        <dbReference type="SMART" id="SM00475"/>
    </source>
</evidence>
<dbReference type="SUPFAM" id="SSF88723">
    <property type="entry name" value="PIN domain-like"/>
    <property type="match status" value="1"/>
</dbReference>
<dbReference type="PANTHER" id="PTHR10133:SF27">
    <property type="entry name" value="DNA POLYMERASE NU"/>
    <property type="match status" value="1"/>
</dbReference>
<dbReference type="InterPro" id="IPR008918">
    <property type="entry name" value="HhH2"/>
</dbReference>
<keyword evidence="10" id="KW-0269">Exonuclease</keyword>
<evidence type="ECO:0000256" key="6">
    <source>
        <dbReference type="ARBA" id="ARBA00022705"/>
    </source>
</evidence>
<keyword evidence="12 16" id="KW-0238">DNA-binding</keyword>
<name>A0A9D1KI78_9BACT</name>
<organism evidence="19 20">
    <name type="scientific">Candidatus Cryptobacteroides merdipullorum</name>
    <dbReference type="NCBI Taxonomy" id="2840771"/>
    <lineage>
        <taxon>Bacteria</taxon>
        <taxon>Pseudomonadati</taxon>
        <taxon>Bacteroidota</taxon>
        <taxon>Bacteroidia</taxon>
        <taxon>Bacteroidales</taxon>
        <taxon>Candidatus Cryptobacteroides</taxon>
    </lineage>
</organism>
<comment type="caution">
    <text evidence="19">The sequence shown here is derived from an EMBL/GenBank/DDBJ whole genome shotgun (WGS) entry which is preliminary data.</text>
</comment>
<dbReference type="SMART" id="SM00279">
    <property type="entry name" value="HhH2"/>
    <property type="match status" value="1"/>
</dbReference>
<dbReference type="PROSITE" id="PS00447">
    <property type="entry name" value="DNA_POLYMERASE_A"/>
    <property type="match status" value="1"/>
</dbReference>
<dbReference type="InterPro" id="IPR019760">
    <property type="entry name" value="DNA-dir_DNA_pol_A_CS"/>
</dbReference>
<dbReference type="GO" id="GO:0006302">
    <property type="term" value="P:double-strand break repair"/>
    <property type="evidence" value="ECO:0007669"/>
    <property type="project" value="TreeGrafter"/>
</dbReference>
<dbReference type="AlphaFoldDB" id="A0A9D1KI78"/>
<feature type="domain" description="DNA-directed DNA polymerase family A palm" evidence="18">
    <location>
        <begin position="621"/>
        <end position="828"/>
    </location>
</feature>
<dbReference type="SUPFAM" id="SSF53098">
    <property type="entry name" value="Ribonuclease H-like"/>
    <property type="match status" value="1"/>
</dbReference>
<dbReference type="SMART" id="SM00475">
    <property type="entry name" value="53EXOc"/>
    <property type="match status" value="1"/>
</dbReference>
<dbReference type="Gene3D" id="1.20.1060.10">
    <property type="entry name" value="Taq DNA Polymerase, Chain T, domain 4"/>
    <property type="match status" value="1"/>
</dbReference>
<dbReference type="InterPro" id="IPR002421">
    <property type="entry name" value="5-3_exonuclease"/>
</dbReference>
<dbReference type="GO" id="GO:0003677">
    <property type="term" value="F:DNA binding"/>
    <property type="evidence" value="ECO:0007669"/>
    <property type="project" value="UniProtKB-UniRule"/>
</dbReference>
<dbReference type="InterPro" id="IPR012337">
    <property type="entry name" value="RNaseH-like_sf"/>
</dbReference>
<protein>
    <recommendedName>
        <fullName evidence="3 15">DNA polymerase I</fullName>
        <ecNumber evidence="2 15">2.7.7.7</ecNumber>
    </recommendedName>
</protein>
<evidence type="ECO:0000256" key="11">
    <source>
        <dbReference type="ARBA" id="ARBA00022932"/>
    </source>
</evidence>
<evidence type="ECO:0000256" key="4">
    <source>
        <dbReference type="ARBA" id="ARBA00022679"/>
    </source>
</evidence>
<keyword evidence="9" id="KW-0378">Hydrolase</keyword>
<dbReference type="SUPFAM" id="SSF56672">
    <property type="entry name" value="DNA/RNA polymerases"/>
    <property type="match status" value="1"/>
</dbReference>
<dbReference type="Pfam" id="PF02739">
    <property type="entry name" value="5_3_exonuc_N"/>
    <property type="match status" value="1"/>
</dbReference>
<dbReference type="SMART" id="SM00482">
    <property type="entry name" value="POLAc"/>
    <property type="match status" value="1"/>
</dbReference>
<keyword evidence="6 16" id="KW-0235">DNA replication</keyword>
<dbReference type="SUPFAM" id="SSF47807">
    <property type="entry name" value="5' to 3' exonuclease, C-terminal subdomain"/>
    <property type="match status" value="1"/>
</dbReference>
<dbReference type="NCBIfam" id="NF004397">
    <property type="entry name" value="PRK05755.1"/>
    <property type="match status" value="1"/>
</dbReference>
<evidence type="ECO:0000313" key="19">
    <source>
        <dbReference type="EMBL" id="HIT47707.1"/>
    </source>
</evidence>
<dbReference type="InterPro" id="IPR043502">
    <property type="entry name" value="DNA/RNA_pol_sf"/>
</dbReference>
<dbReference type="InterPro" id="IPR018320">
    <property type="entry name" value="DNA_polymerase_1"/>
</dbReference>
<comment type="similarity">
    <text evidence="1 16">Belongs to the DNA polymerase type-A family.</text>
</comment>
<keyword evidence="11 16" id="KW-0239">DNA-directed DNA polymerase</keyword>
<dbReference type="PANTHER" id="PTHR10133">
    <property type="entry name" value="DNA POLYMERASE I"/>
    <property type="match status" value="1"/>
</dbReference>
<dbReference type="InterPro" id="IPR029060">
    <property type="entry name" value="PIN-like_dom_sf"/>
</dbReference>
<dbReference type="PRINTS" id="PR00868">
    <property type="entry name" value="DNAPOLI"/>
</dbReference>
<evidence type="ECO:0000256" key="15">
    <source>
        <dbReference type="NCBIfam" id="TIGR00593"/>
    </source>
</evidence>
<sequence>MKLFLIDGHALIFKMYYAFLGRHIVNSRGVDTSILFGFTKYLLELIDREKPTHLAVSFDPPGGTFRNRLYPEYKANRAETPQLVIDALEPLTEIVRAMDIPVLMIPGYEADDVIGSAAVRFAGEGLDVYMVTPDKDYGQLVAPHIWQYRPGKSGADNEILGVKEVCEKWKISSPAQVIDILTLCGDSSDNVPGVQGIGPVGAAKLLSQYSSVDGIYEHVAELTPRQRQLFEAAEDHVALSRELVTIKTDIPVDVSADDLRLSIVRSRELESLMDEYEFPSLKRLLLKLAAEPSGDAAEPRKKLPEPLAAAPGEISGKRVAVNLRSGRLYAAVDGRCAVGAPEEFRTMLEDSSTVKVGAGLKAQMNALAAMGIELRGRLEDVGLIHYLLNPESGHDLEKLIRGYLGVDLSDGETQEPAGLFDEVPEDDDLRNRLETSALIPLADILNRELDATEGLRRLYDEIEEPLLSVLSRMERTGVKIDLASLRDFADGLRKEMLEKEAAVRELAGDPELNVASPKQIGVLIYEKMKLDPRAKKPKSGNWPTDERTLQELADRSPVIDLILDYRGLRKLLSTYIEPFAGYVSPVDGRVHTTFNQTLTSTGRLSSSNPNLQNIPVRSDQGREIRRAFVPDGPGRVMMSADYSQIELRIMAHLSADGHLVAAFRAGQDIHSATAAKIFGERLEDVTPDQRRVAKTVNFGIMYGMSSFGLSQRLRCTRQEAKKIIDDYFATFPSIRDFIDSTLARAKENGFVETMFGRRRYIPDLNANNATVRMLAERNAVNAPIQGTAADIIKLAMNHVDRRLREEGLESRMVLQIHDELLLEVPEGEIDAVRRLLVSEMENVITLSVPLTVECNYGKNWLEAH</sequence>
<evidence type="ECO:0000256" key="14">
    <source>
        <dbReference type="ARBA" id="ARBA00049244"/>
    </source>
</evidence>
<evidence type="ECO:0000256" key="13">
    <source>
        <dbReference type="ARBA" id="ARBA00023204"/>
    </source>
</evidence>
<gene>
    <name evidence="16 19" type="primary">polA</name>
    <name evidence="19" type="ORF">IAC35_07630</name>
</gene>
<feature type="domain" description="5'-3' exonuclease" evidence="17">
    <location>
        <begin position="1"/>
        <end position="262"/>
    </location>
</feature>
<dbReference type="GO" id="GO:0003887">
    <property type="term" value="F:DNA-directed DNA polymerase activity"/>
    <property type="evidence" value="ECO:0007669"/>
    <property type="project" value="UniProtKB-UniRule"/>
</dbReference>
<evidence type="ECO:0000256" key="5">
    <source>
        <dbReference type="ARBA" id="ARBA00022695"/>
    </source>
</evidence>
<evidence type="ECO:0000256" key="10">
    <source>
        <dbReference type="ARBA" id="ARBA00022839"/>
    </source>
</evidence>
<dbReference type="GO" id="GO:0008408">
    <property type="term" value="F:3'-5' exonuclease activity"/>
    <property type="evidence" value="ECO:0007669"/>
    <property type="project" value="InterPro"/>
</dbReference>
<dbReference type="Pfam" id="PF00476">
    <property type="entry name" value="DNA_pol_A"/>
    <property type="match status" value="1"/>
</dbReference>
<keyword evidence="4 16" id="KW-0808">Transferase</keyword>
<dbReference type="InterPro" id="IPR036397">
    <property type="entry name" value="RNaseH_sf"/>
</dbReference>
<evidence type="ECO:0000256" key="16">
    <source>
        <dbReference type="RuleBase" id="RU004460"/>
    </source>
</evidence>
<dbReference type="InterPro" id="IPR020045">
    <property type="entry name" value="DNA_polI_H3TH"/>
</dbReference>
<dbReference type="InterPro" id="IPR020046">
    <property type="entry name" value="5-3_exonucl_a-hlix_arch_N"/>
</dbReference>
<dbReference type="FunFam" id="1.10.150.20:FF:000003">
    <property type="entry name" value="DNA polymerase I"/>
    <property type="match status" value="1"/>
</dbReference>
<dbReference type="EMBL" id="DVLC01000137">
    <property type="protein sequence ID" value="HIT47707.1"/>
    <property type="molecule type" value="Genomic_DNA"/>
</dbReference>
<dbReference type="CDD" id="cd09859">
    <property type="entry name" value="PIN_53EXO"/>
    <property type="match status" value="1"/>
</dbReference>
<dbReference type="InterPro" id="IPR001098">
    <property type="entry name" value="DNA-dir_DNA_pol_A_palm_dom"/>
</dbReference>
<dbReference type="GO" id="GO:0006261">
    <property type="term" value="P:DNA-templated DNA replication"/>
    <property type="evidence" value="ECO:0007669"/>
    <property type="project" value="UniProtKB-UniRule"/>
</dbReference>
<keyword evidence="7" id="KW-0540">Nuclease</keyword>
<evidence type="ECO:0000256" key="2">
    <source>
        <dbReference type="ARBA" id="ARBA00012417"/>
    </source>
</evidence>
<dbReference type="GO" id="GO:0008409">
    <property type="term" value="F:5'-3' exonuclease activity"/>
    <property type="evidence" value="ECO:0007669"/>
    <property type="project" value="InterPro"/>
</dbReference>
<dbReference type="Gene3D" id="3.30.70.370">
    <property type="match status" value="1"/>
</dbReference>
<dbReference type="InterPro" id="IPR002298">
    <property type="entry name" value="DNA_polymerase_A"/>
</dbReference>
<dbReference type="EC" id="2.7.7.7" evidence="2 15"/>
<evidence type="ECO:0000256" key="1">
    <source>
        <dbReference type="ARBA" id="ARBA00007705"/>
    </source>
</evidence>
<evidence type="ECO:0000313" key="20">
    <source>
        <dbReference type="Proteomes" id="UP000886881"/>
    </source>
</evidence>
<dbReference type="FunFam" id="1.10.150.20:FF:000002">
    <property type="entry name" value="DNA polymerase I"/>
    <property type="match status" value="1"/>
</dbReference>
<dbReference type="NCBIfam" id="TIGR00593">
    <property type="entry name" value="pola"/>
    <property type="match status" value="1"/>
</dbReference>
<dbReference type="Gene3D" id="1.10.150.20">
    <property type="entry name" value="5' to 3' exonuclease, C-terminal subdomain"/>
    <property type="match status" value="2"/>
</dbReference>
<keyword evidence="5 16" id="KW-0548">Nucleotidyltransferase</keyword>
<dbReference type="CDD" id="cd08637">
    <property type="entry name" value="DNA_pol_A_pol_I_C"/>
    <property type="match status" value="1"/>
</dbReference>
<dbReference type="Gene3D" id="3.40.50.1010">
    <property type="entry name" value="5'-nuclease"/>
    <property type="match status" value="1"/>
</dbReference>
<dbReference type="Pfam" id="PF01612">
    <property type="entry name" value="DNA_pol_A_exo1"/>
    <property type="match status" value="1"/>
</dbReference>
<evidence type="ECO:0000256" key="12">
    <source>
        <dbReference type="ARBA" id="ARBA00023125"/>
    </source>
</evidence>
<reference evidence="19" key="1">
    <citation type="submission" date="2020-10" db="EMBL/GenBank/DDBJ databases">
        <authorList>
            <person name="Gilroy R."/>
        </authorList>
    </citation>
    <scope>NUCLEOTIDE SEQUENCE</scope>
    <source>
        <strain evidence="19">ChiHecec2B26-709</strain>
    </source>
</reference>
<dbReference type="Proteomes" id="UP000886881">
    <property type="component" value="Unassembled WGS sequence"/>
</dbReference>
<dbReference type="CDD" id="cd09898">
    <property type="entry name" value="H3TH_53EXO"/>
    <property type="match status" value="1"/>
</dbReference>
<evidence type="ECO:0000259" key="18">
    <source>
        <dbReference type="SMART" id="SM00482"/>
    </source>
</evidence>
<accession>A0A9D1KI78</accession>
<evidence type="ECO:0000256" key="3">
    <source>
        <dbReference type="ARBA" id="ARBA00020311"/>
    </source>
</evidence>
<dbReference type="Pfam" id="PF01367">
    <property type="entry name" value="5_3_exonuc"/>
    <property type="match status" value="1"/>
</dbReference>